<evidence type="ECO:0000313" key="3">
    <source>
        <dbReference type="EnsemblPlants" id="KQK10048"/>
    </source>
</evidence>
<name>A0A0Q3GG36_BRADI</name>
<feature type="compositionally biased region" description="Polar residues" evidence="1">
    <location>
        <begin position="1"/>
        <end position="16"/>
    </location>
</feature>
<reference evidence="2 3" key="1">
    <citation type="journal article" date="2010" name="Nature">
        <title>Genome sequencing and analysis of the model grass Brachypodium distachyon.</title>
        <authorList>
            <consortium name="International Brachypodium Initiative"/>
        </authorList>
    </citation>
    <scope>NUCLEOTIDE SEQUENCE [LARGE SCALE GENOMIC DNA]</scope>
    <source>
        <strain evidence="2 3">Bd21</strain>
    </source>
</reference>
<sequence>MNQTPNTHETNTNPKRTSVCPRTARAMCTPSRRGSRRPRRRPRRRRRPERHRWRRTRAPGRARRPRKPCRPETRRRPRRRRPRRGSWPSTALPSSLTSFFACSRRREAGRSLGASKFVAVDAGGDAFDG</sequence>
<feature type="compositionally biased region" description="Basic residues" evidence="1">
    <location>
        <begin position="75"/>
        <end position="84"/>
    </location>
</feature>
<evidence type="ECO:0000313" key="2">
    <source>
        <dbReference type="EMBL" id="KQK10048.1"/>
    </source>
</evidence>
<reference evidence="2" key="2">
    <citation type="submission" date="2017-06" db="EMBL/GenBank/DDBJ databases">
        <title>WGS assembly of Brachypodium distachyon.</title>
        <authorList>
            <consortium name="The International Brachypodium Initiative"/>
            <person name="Lucas S."/>
            <person name="Harmon-Smith M."/>
            <person name="Lail K."/>
            <person name="Tice H."/>
            <person name="Grimwood J."/>
            <person name="Bruce D."/>
            <person name="Barry K."/>
            <person name="Shu S."/>
            <person name="Lindquist E."/>
            <person name="Wang M."/>
            <person name="Pitluck S."/>
            <person name="Vogel J.P."/>
            <person name="Garvin D.F."/>
            <person name="Mockler T.C."/>
            <person name="Schmutz J."/>
            <person name="Rokhsar D."/>
            <person name="Bevan M.W."/>
        </authorList>
    </citation>
    <scope>NUCLEOTIDE SEQUENCE</scope>
    <source>
        <strain evidence="2">Bd21</strain>
    </source>
</reference>
<dbReference type="Proteomes" id="UP000008810">
    <property type="component" value="Chromosome 2"/>
</dbReference>
<organism evidence="2">
    <name type="scientific">Brachypodium distachyon</name>
    <name type="common">Purple false brome</name>
    <name type="synonym">Trachynia distachya</name>
    <dbReference type="NCBI Taxonomy" id="15368"/>
    <lineage>
        <taxon>Eukaryota</taxon>
        <taxon>Viridiplantae</taxon>
        <taxon>Streptophyta</taxon>
        <taxon>Embryophyta</taxon>
        <taxon>Tracheophyta</taxon>
        <taxon>Spermatophyta</taxon>
        <taxon>Magnoliopsida</taxon>
        <taxon>Liliopsida</taxon>
        <taxon>Poales</taxon>
        <taxon>Poaceae</taxon>
        <taxon>BOP clade</taxon>
        <taxon>Pooideae</taxon>
        <taxon>Stipodae</taxon>
        <taxon>Brachypodieae</taxon>
        <taxon>Brachypodium</taxon>
    </lineage>
</organism>
<dbReference type="EnsemblPlants" id="KQK10048">
    <property type="protein sequence ID" value="KQK10048"/>
    <property type="gene ID" value="BRADI_2g51688v3"/>
</dbReference>
<proteinExistence type="predicted"/>
<protein>
    <submittedName>
        <fullName evidence="2 3">Uncharacterized protein</fullName>
    </submittedName>
</protein>
<dbReference type="Gramene" id="KQK10048">
    <property type="protein sequence ID" value="KQK10048"/>
    <property type="gene ID" value="BRADI_2g51688v3"/>
</dbReference>
<keyword evidence="4" id="KW-1185">Reference proteome</keyword>
<feature type="region of interest" description="Disordered" evidence="1">
    <location>
        <begin position="1"/>
        <end position="95"/>
    </location>
</feature>
<reference evidence="3" key="3">
    <citation type="submission" date="2018-08" db="UniProtKB">
        <authorList>
            <consortium name="EnsemblPlants"/>
        </authorList>
    </citation>
    <scope>IDENTIFICATION</scope>
    <source>
        <strain evidence="3">cv. Bd21</strain>
    </source>
</reference>
<accession>A0A0Q3GG36</accession>
<gene>
    <name evidence="2" type="ORF">BRADI_2g51688v3</name>
</gene>
<evidence type="ECO:0000256" key="1">
    <source>
        <dbReference type="SAM" id="MobiDB-lite"/>
    </source>
</evidence>
<dbReference type="InParanoid" id="A0A0Q3GG36"/>
<dbReference type="EMBL" id="CM000881">
    <property type="protein sequence ID" value="KQK10048.1"/>
    <property type="molecule type" value="Genomic_DNA"/>
</dbReference>
<feature type="compositionally biased region" description="Basic residues" evidence="1">
    <location>
        <begin position="33"/>
        <end position="68"/>
    </location>
</feature>
<evidence type="ECO:0000313" key="4">
    <source>
        <dbReference type="Proteomes" id="UP000008810"/>
    </source>
</evidence>
<dbReference type="AlphaFoldDB" id="A0A0Q3GG36"/>